<feature type="region of interest" description="Disordered" evidence="2">
    <location>
        <begin position="269"/>
        <end position="290"/>
    </location>
</feature>
<evidence type="ECO:0000256" key="2">
    <source>
        <dbReference type="SAM" id="MobiDB-lite"/>
    </source>
</evidence>
<dbReference type="InterPro" id="IPR001158">
    <property type="entry name" value="DIX"/>
</dbReference>
<feature type="compositionally biased region" description="Polar residues" evidence="2">
    <location>
        <begin position="168"/>
        <end position="186"/>
    </location>
</feature>
<feature type="compositionally biased region" description="Basic residues" evidence="2">
    <location>
        <begin position="281"/>
        <end position="290"/>
    </location>
</feature>
<dbReference type="Gene3D" id="2.40.240.130">
    <property type="match status" value="1"/>
</dbReference>
<sequence>MIRYCIPADGDDFSHPNVFRLKDKIKSYDRVALKQIKASFPLCGEFHFRFKSMVGNRCCVWLDISNDAAFVPVFEGQIIMKVARFGNPVEPDSALPSAAIAQGETSQRGQTPKNRPNKKSPPLPNRNLHNPNPRSVSAPTQFTPGTNPSLPVPAPRQQNHSADLLGFSTPTHTLDQKLPQTQSTPQPRVDDLIGLDMPQQTMPHHRQTMNSQSVSPPASSFMNPQQRNQSMPQNSLGSPSMHADPFGTLGSGAFGQPQQVNMFQSMGNVNTGNNNRSTPPNRRRQTTYGI</sequence>
<feature type="compositionally biased region" description="Polar residues" evidence="2">
    <location>
        <begin position="135"/>
        <end position="149"/>
    </location>
</feature>
<proteinExistence type="predicted"/>
<feature type="compositionally biased region" description="Polar residues" evidence="2">
    <location>
        <begin position="103"/>
        <end position="114"/>
    </location>
</feature>
<dbReference type="InterPro" id="IPR038207">
    <property type="entry name" value="DIX_dom_sf"/>
</dbReference>
<dbReference type="GO" id="GO:0016055">
    <property type="term" value="P:Wnt signaling pathway"/>
    <property type="evidence" value="ECO:0007669"/>
    <property type="project" value="UniProtKB-KW"/>
</dbReference>
<evidence type="ECO:0000259" key="3">
    <source>
        <dbReference type="PROSITE" id="PS50841"/>
    </source>
</evidence>
<evidence type="ECO:0000256" key="1">
    <source>
        <dbReference type="ARBA" id="ARBA00022687"/>
    </source>
</evidence>
<dbReference type="PROSITE" id="PS50841">
    <property type="entry name" value="DIX"/>
    <property type="match status" value="1"/>
</dbReference>
<evidence type="ECO:0000313" key="4">
    <source>
        <dbReference type="EMBL" id="CAD9476891.1"/>
    </source>
</evidence>
<dbReference type="EMBL" id="HBGS01055603">
    <property type="protein sequence ID" value="CAD9476891.1"/>
    <property type="molecule type" value="Transcribed_RNA"/>
</dbReference>
<organism evidence="4">
    <name type="scientific">Octactis speculum</name>
    <dbReference type="NCBI Taxonomy" id="3111310"/>
    <lineage>
        <taxon>Eukaryota</taxon>
        <taxon>Sar</taxon>
        <taxon>Stramenopiles</taxon>
        <taxon>Ochrophyta</taxon>
        <taxon>Dictyochophyceae</taxon>
        <taxon>Dictyochales</taxon>
        <taxon>Dictyochaceae</taxon>
        <taxon>Octactis</taxon>
    </lineage>
</organism>
<dbReference type="InterPro" id="IPR029071">
    <property type="entry name" value="Ubiquitin-like_domsf"/>
</dbReference>
<keyword evidence="1" id="KW-0879">Wnt signaling pathway</keyword>
<protein>
    <recommendedName>
        <fullName evidence="3">DIX domain-containing protein</fullName>
    </recommendedName>
</protein>
<name>A0A7S2H0F9_9STRA</name>
<dbReference type="SUPFAM" id="SSF54236">
    <property type="entry name" value="Ubiquitin-like"/>
    <property type="match status" value="1"/>
</dbReference>
<feature type="domain" description="DIX" evidence="3">
    <location>
        <begin position="1"/>
        <end position="86"/>
    </location>
</feature>
<dbReference type="Pfam" id="PF00778">
    <property type="entry name" value="DIX"/>
    <property type="match status" value="1"/>
</dbReference>
<accession>A0A7S2H0F9</accession>
<feature type="compositionally biased region" description="Polar residues" evidence="2">
    <location>
        <begin position="198"/>
        <end position="238"/>
    </location>
</feature>
<dbReference type="PANTHER" id="PTHR42509">
    <property type="entry name" value="DIX DOMAIN-CONTAINING PROTEIN"/>
    <property type="match status" value="1"/>
</dbReference>
<dbReference type="PANTHER" id="PTHR42509:SF1">
    <property type="entry name" value="DIX DOMAIN-CONTAINING PROTEIN"/>
    <property type="match status" value="1"/>
</dbReference>
<reference evidence="4" key="1">
    <citation type="submission" date="2021-01" db="EMBL/GenBank/DDBJ databases">
        <authorList>
            <person name="Corre E."/>
            <person name="Pelletier E."/>
            <person name="Niang G."/>
            <person name="Scheremetjew M."/>
            <person name="Finn R."/>
            <person name="Kale V."/>
            <person name="Holt S."/>
            <person name="Cochrane G."/>
            <person name="Meng A."/>
            <person name="Brown T."/>
            <person name="Cohen L."/>
        </authorList>
    </citation>
    <scope>NUCLEOTIDE SEQUENCE</scope>
    <source>
        <strain evidence="4">CCMP1381</strain>
    </source>
</reference>
<gene>
    <name evidence="4" type="ORF">DSPE1174_LOCUS28864</name>
</gene>
<feature type="region of interest" description="Disordered" evidence="2">
    <location>
        <begin position="101"/>
        <end position="243"/>
    </location>
</feature>
<dbReference type="AlphaFoldDB" id="A0A7S2H0F9"/>
<feature type="compositionally biased region" description="Low complexity" evidence="2">
    <location>
        <begin position="270"/>
        <end position="280"/>
    </location>
</feature>
<feature type="compositionally biased region" description="Low complexity" evidence="2">
    <location>
        <begin position="125"/>
        <end position="134"/>
    </location>
</feature>